<evidence type="ECO:0000256" key="4">
    <source>
        <dbReference type="ARBA" id="ARBA00022785"/>
    </source>
</evidence>
<dbReference type="STRING" id="1157490.EL26_05005"/>
<dbReference type="InterPro" id="IPR042119">
    <property type="entry name" value="QueA_dom2"/>
</dbReference>
<keyword evidence="6" id="KW-1185">Reference proteome</keyword>
<name>A0A074LV00_9BACL</name>
<dbReference type="InterPro" id="IPR042118">
    <property type="entry name" value="QueA_dom1"/>
</dbReference>
<dbReference type="GO" id="GO:0008616">
    <property type="term" value="P:tRNA queuosine(34) biosynthetic process"/>
    <property type="evidence" value="ECO:0007669"/>
    <property type="project" value="UniProtKB-KW"/>
</dbReference>
<evidence type="ECO:0000256" key="1">
    <source>
        <dbReference type="ARBA" id="ARBA00022490"/>
    </source>
</evidence>
<evidence type="ECO:0000256" key="2">
    <source>
        <dbReference type="ARBA" id="ARBA00022679"/>
    </source>
</evidence>
<dbReference type="Gene3D" id="3.40.1780.10">
    <property type="entry name" value="QueA-like"/>
    <property type="match status" value="1"/>
</dbReference>
<dbReference type="RefSeq" id="WP_038085056.1">
    <property type="nucleotide sequence ID" value="NZ_JMIR01000004.1"/>
</dbReference>
<dbReference type="SUPFAM" id="SSF111337">
    <property type="entry name" value="QueA-like"/>
    <property type="match status" value="1"/>
</dbReference>
<keyword evidence="3" id="KW-0949">S-adenosyl-L-methionine</keyword>
<accession>A0A074LV00</accession>
<proteinExistence type="predicted"/>
<organism evidence="5 6">
    <name type="scientific">Tumebacillus flagellatus</name>
    <dbReference type="NCBI Taxonomy" id="1157490"/>
    <lineage>
        <taxon>Bacteria</taxon>
        <taxon>Bacillati</taxon>
        <taxon>Bacillota</taxon>
        <taxon>Bacilli</taxon>
        <taxon>Bacillales</taxon>
        <taxon>Alicyclobacillaceae</taxon>
        <taxon>Tumebacillus</taxon>
    </lineage>
</organism>
<dbReference type="Pfam" id="PF02547">
    <property type="entry name" value="Queuosine_synth"/>
    <property type="match status" value="1"/>
</dbReference>
<sequence>MEARRLHHFQLPEALNATTPPERRGLRRDHVRMMVLDRKTGATAHAKFFQLDQFLKKDDLLLLNASRTVPAVLQAVRLRSGEEVEIRLAHRLDDSVWQALVVAEGVAVGERFIFSPSLTADVVKEQGSGPFVTLQFSREGAALYDEIYQLGEPVRYEYIHTDWSLDYYQTVYASVPGSVEMPSAGRAFSWEMLFRLQRKGVKIAYMQLHTGLSYLLDDSWRHDPRENHEQYMIPQETVEAVEQCKAAGGRVIAVGTTVVRSLETAVDAEGVLRAQSGWTNLYIHEGFPLRVVDGLITGFHEPEASHLDLLSAFVDPSLLYTAYQEAIDREYLWHEFGDMNLIL</sequence>
<dbReference type="eggNOG" id="COG0809">
    <property type="taxonomic scope" value="Bacteria"/>
</dbReference>
<dbReference type="PANTHER" id="PTHR30307:SF0">
    <property type="entry name" value="S-ADENOSYLMETHIONINE:TRNA RIBOSYLTRANSFERASE-ISOMERASE"/>
    <property type="match status" value="1"/>
</dbReference>
<dbReference type="OrthoDB" id="9805933at2"/>
<dbReference type="InterPro" id="IPR036100">
    <property type="entry name" value="QueA_sf"/>
</dbReference>
<dbReference type="InterPro" id="IPR003699">
    <property type="entry name" value="QueA"/>
</dbReference>
<reference evidence="5 6" key="1">
    <citation type="journal article" date="2013" name="Int. J. Syst. Evol. Microbiol.">
        <title>Tumebacillus flagellatus sp. nov., an alpha-amylase/pullulanase-producing bacterium isolated from cassava wastewater.</title>
        <authorList>
            <person name="Wang Q."/>
            <person name="Xie N."/>
            <person name="Qin Y."/>
            <person name="Shen N."/>
            <person name="Zhu J."/>
            <person name="Mi H."/>
            <person name="Huang R."/>
        </authorList>
    </citation>
    <scope>NUCLEOTIDE SEQUENCE [LARGE SCALE GENOMIC DNA]</scope>
    <source>
        <strain evidence="5 6">GST4</strain>
    </source>
</reference>
<protein>
    <submittedName>
        <fullName evidence="5">S-adenosylmethionine tRNA ribosyltransferase</fullName>
    </submittedName>
</protein>
<dbReference type="GO" id="GO:0051075">
    <property type="term" value="F:S-adenosylmethionine:tRNA ribosyltransferase-isomerase activity"/>
    <property type="evidence" value="ECO:0007669"/>
    <property type="project" value="TreeGrafter"/>
</dbReference>
<keyword evidence="4" id="KW-0671">Queuosine biosynthesis</keyword>
<evidence type="ECO:0000256" key="3">
    <source>
        <dbReference type="ARBA" id="ARBA00022691"/>
    </source>
</evidence>
<keyword evidence="2 5" id="KW-0808">Transferase</keyword>
<dbReference type="Gene3D" id="2.40.10.240">
    <property type="entry name" value="QueA-like"/>
    <property type="match status" value="1"/>
</dbReference>
<comment type="caution">
    <text evidence="5">The sequence shown here is derived from an EMBL/GenBank/DDBJ whole genome shotgun (WGS) entry which is preliminary data.</text>
</comment>
<dbReference type="AlphaFoldDB" id="A0A074LV00"/>
<dbReference type="EMBL" id="JMIR01000004">
    <property type="protein sequence ID" value="KEO84460.1"/>
    <property type="molecule type" value="Genomic_DNA"/>
</dbReference>
<gene>
    <name evidence="5" type="ORF">EL26_05005</name>
</gene>
<dbReference type="Proteomes" id="UP000027931">
    <property type="component" value="Unassembled WGS sequence"/>
</dbReference>
<evidence type="ECO:0000313" key="6">
    <source>
        <dbReference type="Proteomes" id="UP000027931"/>
    </source>
</evidence>
<dbReference type="PANTHER" id="PTHR30307">
    <property type="entry name" value="S-ADENOSYLMETHIONINE:TRNA RIBOSYLTRANSFERASE-ISOMERASE"/>
    <property type="match status" value="1"/>
</dbReference>
<evidence type="ECO:0000313" key="5">
    <source>
        <dbReference type="EMBL" id="KEO84460.1"/>
    </source>
</evidence>
<keyword evidence="1" id="KW-0963">Cytoplasm</keyword>